<evidence type="ECO:0000256" key="2">
    <source>
        <dbReference type="SAM" id="Phobius"/>
    </source>
</evidence>
<dbReference type="PANTHER" id="PTHR43630:SF2">
    <property type="entry name" value="GLYCOSYLTRANSFERASE"/>
    <property type="match status" value="1"/>
</dbReference>
<name>A5G6G8_GEOUR</name>
<keyword evidence="4" id="KW-0808">Transferase</keyword>
<evidence type="ECO:0000313" key="4">
    <source>
        <dbReference type="EMBL" id="ABQ27386.1"/>
    </source>
</evidence>
<dbReference type="Proteomes" id="UP000006695">
    <property type="component" value="Chromosome"/>
</dbReference>
<keyword evidence="5" id="KW-1185">Reference proteome</keyword>
<accession>A5G6G8</accession>
<dbReference type="SUPFAM" id="SSF53448">
    <property type="entry name" value="Nucleotide-diphospho-sugar transferases"/>
    <property type="match status" value="1"/>
</dbReference>
<keyword evidence="2" id="KW-0812">Transmembrane</keyword>
<reference evidence="4 5" key="1">
    <citation type="submission" date="2007-05" db="EMBL/GenBank/DDBJ databases">
        <title>Complete sequence of Geobacter uraniireducens Rf4.</title>
        <authorList>
            <consortium name="US DOE Joint Genome Institute"/>
            <person name="Copeland A."/>
            <person name="Lucas S."/>
            <person name="Lapidus A."/>
            <person name="Barry K."/>
            <person name="Detter J.C."/>
            <person name="Glavina del Rio T."/>
            <person name="Hammon N."/>
            <person name="Israni S."/>
            <person name="Dalin E."/>
            <person name="Tice H."/>
            <person name="Pitluck S."/>
            <person name="Chertkov O."/>
            <person name="Brettin T."/>
            <person name="Bruce D."/>
            <person name="Han C."/>
            <person name="Schmutz J."/>
            <person name="Larimer F."/>
            <person name="Land M."/>
            <person name="Hauser L."/>
            <person name="Kyrpides N."/>
            <person name="Mikhailova N."/>
            <person name="Shelobolina E."/>
            <person name="Aklujkar M."/>
            <person name="Lovley D."/>
            <person name="Richardson P."/>
        </authorList>
    </citation>
    <scope>NUCLEOTIDE SEQUENCE [LARGE SCALE GENOMIC DNA]</scope>
    <source>
        <strain evidence="4 5">Rf4</strain>
    </source>
</reference>
<dbReference type="GO" id="GO:0016740">
    <property type="term" value="F:transferase activity"/>
    <property type="evidence" value="ECO:0007669"/>
    <property type="project" value="UniProtKB-KW"/>
</dbReference>
<protein>
    <submittedName>
        <fullName evidence="4">Glycosyl transferase, family 2</fullName>
    </submittedName>
</protein>
<proteinExistence type="inferred from homology"/>
<dbReference type="PANTHER" id="PTHR43630">
    <property type="entry name" value="POLY-BETA-1,6-N-ACETYL-D-GLUCOSAMINE SYNTHASE"/>
    <property type="match status" value="1"/>
</dbReference>
<dbReference type="Gene3D" id="3.90.550.10">
    <property type="entry name" value="Spore Coat Polysaccharide Biosynthesis Protein SpsA, Chain A"/>
    <property type="match status" value="1"/>
</dbReference>
<dbReference type="InterPro" id="IPR001173">
    <property type="entry name" value="Glyco_trans_2-like"/>
</dbReference>
<dbReference type="InterPro" id="IPR029044">
    <property type="entry name" value="Nucleotide-diphossugar_trans"/>
</dbReference>
<gene>
    <name evidence="4" type="ordered locus">Gura_3225</name>
</gene>
<dbReference type="HOGENOM" id="CLU_065962_1_0_7"/>
<dbReference type="Pfam" id="PF00535">
    <property type="entry name" value="Glycos_transf_2"/>
    <property type="match status" value="1"/>
</dbReference>
<dbReference type="STRING" id="351605.Gura_3225"/>
<dbReference type="EMBL" id="CP000698">
    <property type="protein sequence ID" value="ABQ27386.1"/>
    <property type="molecule type" value="Genomic_DNA"/>
</dbReference>
<feature type="transmembrane region" description="Helical" evidence="2">
    <location>
        <begin position="217"/>
        <end position="241"/>
    </location>
</feature>
<evidence type="ECO:0000313" key="5">
    <source>
        <dbReference type="Proteomes" id="UP000006695"/>
    </source>
</evidence>
<keyword evidence="2" id="KW-1133">Transmembrane helix</keyword>
<keyword evidence="2" id="KW-0472">Membrane</keyword>
<sequence length="261" mass="30345">MVTSNKPKITVTVRTFNEENNIRDCLESVAWADEIIVVDAQSTDDTVAIAREYTDKVIVRPWAGHIATSQFVTDQAANLWVFSIDADERVSPPLRDEILALDLDSTTHDAFDMPRFHYFMRRWIKHSGWYPDRNIRLFRKDRCHWGGYAPHDKIQVPGSLGTLKGDLFHYIYRDLAHFAATKNSYSTLTSIDHNRNGRKATLLHVTLRPLHAFMSRYFIRLGFLDGLAGFTICVMEAHCVFMKYMKLYEIQHRLMRFPDKS</sequence>
<dbReference type="AlphaFoldDB" id="A5G6G8"/>
<organism evidence="4 5">
    <name type="scientific">Geotalea uraniireducens (strain Rf4)</name>
    <name type="common">Geobacter uraniireducens</name>
    <dbReference type="NCBI Taxonomy" id="351605"/>
    <lineage>
        <taxon>Bacteria</taxon>
        <taxon>Pseudomonadati</taxon>
        <taxon>Thermodesulfobacteriota</taxon>
        <taxon>Desulfuromonadia</taxon>
        <taxon>Geobacterales</taxon>
        <taxon>Geobacteraceae</taxon>
        <taxon>Geotalea</taxon>
    </lineage>
</organism>
<dbReference type="OrthoDB" id="9815923at2"/>
<dbReference type="CAZy" id="GT2">
    <property type="family name" value="Glycosyltransferase Family 2"/>
</dbReference>
<feature type="domain" description="Glycosyltransferase 2-like" evidence="3">
    <location>
        <begin position="11"/>
        <end position="148"/>
    </location>
</feature>
<comment type="similarity">
    <text evidence="1">Belongs to the glycosyltransferase 2 family. WaaE/KdtX subfamily.</text>
</comment>
<evidence type="ECO:0000259" key="3">
    <source>
        <dbReference type="Pfam" id="PF00535"/>
    </source>
</evidence>
<evidence type="ECO:0000256" key="1">
    <source>
        <dbReference type="ARBA" id="ARBA00038494"/>
    </source>
</evidence>
<dbReference type="RefSeq" id="WP_011940049.1">
    <property type="nucleotide sequence ID" value="NC_009483.1"/>
</dbReference>
<dbReference type="KEGG" id="gur:Gura_3225"/>
<dbReference type="CDD" id="cd02511">
    <property type="entry name" value="Beta4Glucosyltransferase"/>
    <property type="match status" value="1"/>
</dbReference>